<feature type="region of interest" description="Disordered" evidence="2">
    <location>
        <begin position="1"/>
        <end position="25"/>
    </location>
</feature>
<feature type="region of interest" description="Disordered" evidence="2">
    <location>
        <begin position="31"/>
        <end position="50"/>
    </location>
</feature>
<dbReference type="EMBL" id="QZWG01000003">
    <property type="protein sequence ID" value="RZC21280.1"/>
    <property type="molecule type" value="Genomic_DNA"/>
</dbReference>
<proteinExistence type="inferred from homology"/>
<comment type="caution">
    <text evidence="3">The sequence shown here is derived from an EMBL/GenBank/DDBJ whole genome shotgun (WGS) entry which is preliminary data.</text>
</comment>
<dbReference type="AlphaFoldDB" id="A0A445LDJ8"/>
<evidence type="ECO:0000256" key="2">
    <source>
        <dbReference type="SAM" id="MobiDB-lite"/>
    </source>
</evidence>
<feature type="region of interest" description="Disordered" evidence="2">
    <location>
        <begin position="118"/>
        <end position="166"/>
    </location>
</feature>
<dbReference type="InterPro" id="IPR007608">
    <property type="entry name" value="Senescence_reg_S40"/>
</dbReference>
<dbReference type="GO" id="GO:0010150">
    <property type="term" value="P:leaf senescence"/>
    <property type="evidence" value="ECO:0007669"/>
    <property type="project" value="UniProtKB-ARBA"/>
</dbReference>
<feature type="compositionally biased region" description="Basic and acidic residues" evidence="2">
    <location>
        <begin position="132"/>
        <end position="166"/>
    </location>
</feature>
<feature type="compositionally biased region" description="Polar residues" evidence="2">
    <location>
        <begin position="58"/>
        <end position="71"/>
    </location>
</feature>
<feature type="region of interest" description="Disordered" evidence="2">
    <location>
        <begin position="56"/>
        <end position="100"/>
    </location>
</feature>
<protein>
    <recommendedName>
        <fullName evidence="5">Senescence regulator</fullName>
    </recommendedName>
</protein>
<evidence type="ECO:0000313" key="3">
    <source>
        <dbReference type="EMBL" id="RZC21280.1"/>
    </source>
</evidence>
<evidence type="ECO:0000313" key="4">
    <source>
        <dbReference type="Proteomes" id="UP000289340"/>
    </source>
</evidence>
<dbReference type="Proteomes" id="UP000289340">
    <property type="component" value="Chromosome 3"/>
</dbReference>
<dbReference type="PANTHER" id="PTHR46525">
    <property type="entry name" value="EMB|CAB72159.1"/>
    <property type="match status" value="1"/>
</dbReference>
<dbReference type="Pfam" id="PF04520">
    <property type="entry name" value="Senescence_reg"/>
    <property type="match status" value="1"/>
</dbReference>
<keyword evidence="4" id="KW-1185">Reference proteome</keyword>
<organism evidence="3 4">
    <name type="scientific">Glycine soja</name>
    <name type="common">Wild soybean</name>
    <dbReference type="NCBI Taxonomy" id="3848"/>
    <lineage>
        <taxon>Eukaryota</taxon>
        <taxon>Viridiplantae</taxon>
        <taxon>Streptophyta</taxon>
        <taxon>Embryophyta</taxon>
        <taxon>Tracheophyta</taxon>
        <taxon>Spermatophyta</taxon>
        <taxon>Magnoliopsida</taxon>
        <taxon>eudicotyledons</taxon>
        <taxon>Gunneridae</taxon>
        <taxon>Pentapetalae</taxon>
        <taxon>rosids</taxon>
        <taxon>fabids</taxon>
        <taxon>Fabales</taxon>
        <taxon>Fabaceae</taxon>
        <taxon>Papilionoideae</taxon>
        <taxon>50 kb inversion clade</taxon>
        <taxon>NPAAA clade</taxon>
        <taxon>indigoferoid/millettioid clade</taxon>
        <taxon>Phaseoleae</taxon>
        <taxon>Glycine</taxon>
        <taxon>Glycine subgen. Soja</taxon>
    </lineage>
</organism>
<dbReference type="PANTHER" id="PTHR46525:SF6">
    <property type="entry name" value="ARABIDOPSIS THALIANA GENOMIC DNA, CHROMOSOME 5, P1 CLONE:MOK16"/>
    <property type="match status" value="1"/>
</dbReference>
<feature type="compositionally biased region" description="Basic and acidic residues" evidence="2">
    <location>
        <begin position="1"/>
        <end position="15"/>
    </location>
</feature>
<name>A0A445LDJ8_GLYSO</name>
<accession>A0A445LDJ8</accession>
<evidence type="ECO:0000256" key="1">
    <source>
        <dbReference type="ARBA" id="ARBA00034773"/>
    </source>
</evidence>
<feature type="compositionally biased region" description="Basic residues" evidence="2">
    <location>
        <begin position="75"/>
        <end position="84"/>
    </location>
</feature>
<gene>
    <name evidence="3" type="ORF">D0Y65_007516</name>
</gene>
<evidence type="ECO:0008006" key="5">
    <source>
        <dbReference type="Google" id="ProtNLM"/>
    </source>
</evidence>
<reference evidence="3 4" key="1">
    <citation type="submission" date="2018-09" db="EMBL/GenBank/DDBJ databases">
        <title>A high-quality reference genome of wild soybean provides a powerful tool to mine soybean genomes.</title>
        <authorList>
            <person name="Xie M."/>
            <person name="Chung C.Y.L."/>
            <person name="Li M.-W."/>
            <person name="Wong F.-L."/>
            <person name="Chan T.-F."/>
            <person name="Lam H.-M."/>
        </authorList>
    </citation>
    <scope>NUCLEOTIDE SEQUENCE [LARGE SCALE GENOMIC DNA]</scope>
    <source>
        <strain evidence="4">cv. W05</strain>
        <tissue evidence="3">Hypocotyl of etiolated seedlings</tissue>
    </source>
</reference>
<sequence>MKEKSQNRERKKTEQHSMASRKGFLSKVSSMFASSSTDLEPKSTDGDLELDEADVFNWNMSNDYNNKNTVTESKKRPRSGKKKKVEGGGGKVNPVASSSMPVAIPDWSKILKEDFKEHEKRDFVSDDDDDHDHDRREPVPPHEYLARTREASHSVQEGKGRTLKGRDLRSVRNSIWKKLGFED</sequence>
<comment type="similarity">
    <text evidence="1">Belongs to the senescence regulator S40 family.</text>
</comment>
<dbReference type="Gramene" id="XM_028370045.1">
    <property type="protein sequence ID" value="XP_028225846.1"/>
    <property type="gene ID" value="LOC114407081"/>
</dbReference>